<name>A0AAW8B1W1_9GAMM</name>
<sequence length="120" mass="13704">MEPLTDQQLQQFQLQLTELKQELFYLLEISSAASDVVTLDQSRVGRLSRMDAMQQQQMSQASRASYRLRLLAVERALKLFETGDYGYCEDCGECIDPRRLEIKPESVLCLGCQQAREGGH</sequence>
<dbReference type="PANTHER" id="PTHR33823">
    <property type="entry name" value="RNA POLYMERASE-BINDING TRANSCRIPTION FACTOR DKSA-RELATED"/>
    <property type="match status" value="1"/>
</dbReference>
<evidence type="ECO:0000256" key="2">
    <source>
        <dbReference type="ARBA" id="ARBA00022771"/>
    </source>
</evidence>
<reference evidence="6" key="2">
    <citation type="submission" date="2023-08" db="EMBL/GenBank/DDBJ databases">
        <authorList>
            <person name="Luo J."/>
        </authorList>
    </citation>
    <scope>NUCLEOTIDE SEQUENCE</scope>
    <source>
        <strain evidence="6">DSM 25064</strain>
    </source>
</reference>
<dbReference type="PROSITE" id="PS01102">
    <property type="entry name" value="ZF_DKSA_1"/>
    <property type="match status" value="1"/>
</dbReference>
<dbReference type="AlphaFoldDB" id="A0AAW8B1W1"/>
<keyword evidence="3" id="KW-0862">Zinc</keyword>
<dbReference type="Gene3D" id="1.20.120.910">
    <property type="entry name" value="DksA, coiled-coil domain"/>
    <property type="match status" value="1"/>
</dbReference>
<evidence type="ECO:0000259" key="5">
    <source>
        <dbReference type="Pfam" id="PF01258"/>
    </source>
</evidence>
<dbReference type="InterPro" id="IPR000962">
    <property type="entry name" value="Znf_DskA_TraR"/>
</dbReference>
<dbReference type="SUPFAM" id="SSF57716">
    <property type="entry name" value="Glucocorticoid receptor-like (DNA-binding domain)"/>
    <property type="match status" value="1"/>
</dbReference>
<evidence type="ECO:0000313" key="6">
    <source>
        <dbReference type="EMBL" id="MDP1519762.1"/>
    </source>
</evidence>
<organism evidence="6 7">
    <name type="scientific">Porticoccus litoralis</name>
    <dbReference type="NCBI Taxonomy" id="434086"/>
    <lineage>
        <taxon>Bacteria</taxon>
        <taxon>Pseudomonadati</taxon>
        <taxon>Pseudomonadota</taxon>
        <taxon>Gammaproteobacteria</taxon>
        <taxon>Cellvibrionales</taxon>
        <taxon>Porticoccaceae</taxon>
        <taxon>Porticoccus</taxon>
    </lineage>
</organism>
<dbReference type="PROSITE" id="PS51128">
    <property type="entry name" value="ZF_DKSA_2"/>
    <property type="match status" value="1"/>
</dbReference>
<feature type="domain" description="Zinc finger DksA/TraR C4-type" evidence="5">
    <location>
        <begin position="83"/>
        <end position="117"/>
    </location>
</feature>
<dbReference type="Proteomes" id="UP001178354">
    <property type="component" value="Unassembled WGS sequence"/>
</dbReference>
<keyword evidence="1" id="KW-0479">Metal-binding</keyword>
<dbReference type="RefSeq" id="WP_305169272.1">
    <property type="nucleotide sequence ID" value="NZ_JAUUUU010000001.1"/>
</dbReference>
<proteinExistence type="predicted"/>
<keyword evidence="7" id="KW-1185">Reference proteome</keyword>
<feature type="zinc finger region" description="dksA C4-type" evidence="4">
    <location>
        <begin position="88"/>
        <end position="112"/>
    </location>
</feature>
<dbReference type="EMBL" id="JAUUUU010000001">
    <property type="protein sequence ID" value="MDP1519762.1"/>
    <property type="molecule type" value="Genomic_DNA"/>
</dbReference>
<accession>A0AAW8B1W1</accession>
<dbReference type="GO" id="GO:0008270">
    <property type="term" value="F:zinc ion binding"/>
    <property type="evidence" value="ECO:0007669"/>
    <property type="project" value="UniProtKB-KW"/>
</dbReference>
<evidence type="ECO:0000256" key="4">
    <source>
        <dbReference type="PROSITE-ProRule" id="PRU00510"/>
    </source>
</evidence>
<dbReference type="InterPro" id="IPR020458">
    <property type="entry name" value="Znf_DskA_TraR_CS"/>
</dbReference>
<dbReference type="PANTHER" id="PTHR33823:SF4">
    <property type="entry name" value="GENERAL STRESS PROTEIN 16O"/>
    <property type="match status" value="1"/>
</dbReference>
<keyword evidence="2" id="KW-0863">Zinc-finger</keyword>
<evidence type="ECO:0000256" key="1">
    <source>
        <dbReference type="ARBA" id="ARBA00022723"/>
    </source>
</evidence>
<reference evidence="6" key="1">
    <citation type="journal article" date="2010" name="Int. J. Syst. Evol. Microbiol.">
        <title>Porticoccus litoralis gen. nov., sp. nov., a gammaproteobacterium isolated from the Yellow Sea.</title>
        <authorList>
            <person name="Oh H.M."/>
            <person name="Kim H."/>
            <person name="Kim K.M."/>
            <person name="Min G.S."/>
            <person name="Cho J.C."/>
        </authorList>
    </citation>
    <scope>NUCLEOTIDE SEQUENCE</scope>
    <source>
        <strain evidence="6">DSM 25064</strain>
    </source>
</reference>
<comment type="caution">
    <text evidence="6">The sequence shown here is derived from an EMBL/GenBank/DDBJ whole genome shotgun (WGS) entry which is preliminary data.</text>
</comment>
<protein>
    <submittedName>
        <fullName evidence="6">TraR/DksA family transcriptional regulator</fullName>
    </submittedName>
</protein>
<evidence type="ECO:0000256" key="3">
    <source>
        <dbReference type="ARBA" id="ARBA00022833"/>
    </source>
</evidence>
<dbReference type="Pfam" id="PF01258">
    <property type="entry name" value="zf-dskA_traR"/>
    <property type="match status" value="1"/>
</dbReference>
<gene>
    <name evidence="6" type="ORF">Q8A57_02130</name>
</gene>
<evidence type="ECO:0000313" key="7">
    <source>
        <dbReference type="Proteomes" id="UP001178354"/>
    </source>
</evidence>